<accession>A0ABW1J324</accession>
<dbReference type="PANTHER" id="PTHR34310">
    <property type="entry name" value="DUF427 DOMAIN PROTEIN (AFU_ORTHOLOGUE AFUA_3G02220)"/>
    <property type="match status" value="1"/>
</dbReference>
<reference evidence="3" key="1">
    <citation type="journal article" date="2019" name="Int. J. Syst. Evol. Microbiol.">
        <title>The Global Catalogue of Microorganisms (GCM) 10K type strain sequencing project: providing services to taxonomists for standard genome sequencing and annotation.</title>
        <authorList>
            <consortium name="The Broad Institute Genomics Platform"/>
            <consortium name="The Broad Institute Genome Sequencing Center for Infectious Disease"/>
            <person name="Wu L."/>
            <person name="Ma J."/>
        </authorList>
    </citation>
    <scope>NUCLEOTIDE SEQUENCE [LARGE SCALE GENOMIC DNA]</scope>
    <source>
        <strain evidence="3">CCM 8391</strain>
    </source>
</reference>
<dbReference type="InterPro" id="IPR007361">
    <property type="entry name" value="DUF427"/>
</dbReference>
<gene>
    <name evidence="2" type="ORF">ACFQE5_12775</name>
</gene>
<dbReference type="PANTHER" id="PTHR34310:SF8">
    <property type="entry name" value="CONSERVED PROTEIN"/>
    <property type="match status" value="1"/>
</dbReference>
<comment type="caution">
    <text evidence="2">The sequence shown here is derived from an EMBL/GenBank/DDBJ whole genome shotgun (WGS) entry which is preliminary data.</text>
</comment>
<keyword evidence="3" id="KW-1185">Reference proteome</keyword>
<evidence type="ECO:0000313" key="2">
    <source>
        <dbReference type="EMBL" id="MFC5995087.1"/>
    </source>
</evidence>
<dbReference type="RefSeq" id="WP_379585114.1">
    <property type="nucleotide sequence ID" value="NZ_JBHSQW010000026.1"/>
</dbReference>
<proteinExistence type="predicted"/>
<dbReference type="EMBL" id="JBHSQW010000026">
    <property type="protein sequence ID" value="MFC5995087.1"/>
    <property type="molecule type" value="Genomic_DNA"/>
</dbReference>
<organism evidence="2 3">
    <name type="scientific">Pseudonocardia hispaniensis</name>
    <dbReference type="NCBI Taxonomy" id="904933"/>
    <lineage>
        <taxon>Bacteria</taxon>
        <taxon>Bacillati</taxon>
        <taxon>Actinomycetota</taxon>
        <taxon>Actinomycetes</taxon>
        <taxon>Pseudonocardiales</taxon>
        <taxon>Pseudonocardiaceae</taxon>
        <taxon>Pseudonocardia</taxon>
    </lineage>
</organism>
<evidence type="ECO:0000313" key="3">
    <source>
        <dbReference type="Proteomes" id="UP001596302"/>
    </source>
</evidence>
<dbReference type="Pfam" id="PF04248">
    <property type="entry name" value="NTP_transf_9"/>
    <property type="match status" value="1"/>
</dbReference>
<dbReference type="Gene3D" id="2.170.150.40">
    <property type="entry name" value="Domain of unknown function (DUF427)"/>
    <property type="match status" value="2"/>
</dbReference>
<protein>
    <submittedName>
        <fullName evidence="2">DUF427 domain-containing protein</fullName>
    </submittedName>
</protein>
<dbReference type="InterPro" id="IPR038694">
    <property type="entry name" value="DUF427_sf"/>
</dbReference>
<sequence>MATRMARRFLAGLDGLRYEPTAKRIRAELDGATALDSTRALLVWEPQRVVPQYAVPAADVRGDLVAAPGAGDRHGPGPVPLGSGGQQVLTPATGFGVHTSAGEVLTVRLGDQERPGSAFRPADPDLDGYVVLDFAAFGPWFEEDEQVLSHPRDPFHRIDVRRSSRRVRIEHRGRVLAESTRPSLLFETHLPVRYYLPAEDVATDLLRRSDRVTSCAYKGVASYWSLDDLPDVAWTYPDPLPDAVQIKDLVSFFTERVDVVLDGVPQQRDISPWS</sequence>
<dbReference type="Proteomes" id="UP001596302">
    <property type="component" value="Unassembled WGS sequence"/>
</dbReference>
<evidence type="ECO:0000259" key="1">
    <source>
        <dbReference type="Pfam" id="PF04248"/>
    </source>
</evidence>
<feature type="domain" description="DUF427" evidence="1">
    <location>
        <begin position="167"/>
        <end position="254"/>
    </location>
</feature>
<name>A0ABW1J324_9PSEU</name>